<comment type="caution">
    <text evidence="1">The sequence shown here is derived from an EMBL/GenBank/DDBJ whole genome shotgun (WGS) entry which is preliminary data.</text>
</comment>
<protein>
    <recommendedName>
        <fullName evidence="3">Transposase IS200-like domain-containing protein</fullName>
    </recommendedName>
</protein>
<organism evidence="1 2">
    <name type="scientific">Ktedonobacter robiniae</name>
    <dbReference type="NCBI Taxonomy" id="2778365"/>
    <lineage>
        <taxon>Bacteria</taxon>
        <taxon>Bacillati</taxon>
        <taxon>Chloroflexota</taxon>
        <taxon>Ktedonobacteria</taxon>
        <taxon>Ktedonobacterales</taxon>
        <taxon>Ktedonobacteraceae</taxon>
        <taxon>Ktedonobacter</taxon>
    </lineage>
</organism>
<evidence type="ECO:0000313" key="2">
    <source>
        <dbReference type="Proteomes" id="UP000654345"/>
    </source>
</evidence>
<evidence type="ECO:0000313" key="1">
    <source>
        <dbReference type="EMBL" id="GHO55454.1"/>
    </source>
</evidence>
<keyword evidence="2" id="KW-1185">Reference proteome</keyword>
<name>A0ABQ3URN4_9CHLR</name>
<dbReference type="Proteomes" id="UP000654345">
    <property type="component" value="Unassembled WGS sequence"/>
</dbReference>
<sequence length="116" mass="13926">MHVMIDYHDKPDFPTLAAYISQHYAALRLPYQQWAYLARLAIQHLPYNERQLDLLAKDITRQRTELHRAILFASEHFCDELLDHIRTQAHMSKYAWKSFYKNQPITLKNGFHLLIF</sequence>
<proteinExistence type="predicted"/>
<gene>
    <name evidence="1" type="ORF">KSB_39290</name>
</gene>
<dbReference type="EMBL" id="BNJG01000001">
    <property type="protein sequence ID" value="GHO55454.1"/>
    <property type="molecule type" value="Genomic_DNA"/>
</dbReference>
<evidence type="ECO:0008006" key="3">
    <source>
        <dbReference type="Google" id="ProtNLM"/>
    </source>
</evidence>
<dbReference type="RefSeq" id="WP_201372042.1">
    <property type="nucleotide sequence ID" value="NZ_BNJG01000001.1"/>
</dbReference>
<reference evidence="1 2" key="1">
    <citation type="journal article" date="2021" name="Int. J. Syst. Evol. Microbiol.">
        <title>Reticulibacter mediterranei gen. nov., sp. nov., within the new family Reticulibacteraceae fam. nov., and Ktedonospora formicarum gen. nov., sp. nov., Ktedonobacter robiniae sp. nov., Dictyobacter formicarum sp. nov. and Dictyobacter arantiisoli sp. nov., belonging to the class Ktedonobacteria.</title>
        <authorList>
            <person name="Yabe S."/>
            <person name="Zheng Y."/>
            <person name="Wang C.M."/>
            <person name="Sakai Y."/>
            <person name="Abe K."/>
            <person name="Yokota A."/>
            <person name="Donadio S."/>
            <person name="Cavaletti L."/>
            <person name="Monciardini P."/>
        </authorList>
    </citation>
    <scope>NUCLEOTIDE SEQUENCE [LARGE SCALE GENOMIC DNA]</scope>
    <source>
        <strain evidence="1 2">SOSP1-30</strain>
    </source>
</reference>
<accession>A0ABQ3URN4</accession>